<dbReference type="Proteomes" id="UP000230750">
    <property type="component" value="Unassembled WGS sequence"/>
</dbReference>
<dbReference type="PANTHER" id="PTHR19872">
    <property type="entry name" value="UBIQUITIN LIGASE SPECIFICITY FACTOR/HREP PROTEIN"/>
    <property type="match status" value="1"/>
</dbReference>
<reference evidence="2 3" key="1">
    <citation type="journal article" date="2017" name="PLoS Biol.">
        <title>The sea cucumber genome provides insights into morphological evolution and visceral regeneration.</title>
        <authorList>
            <person name="Zhang X."/>
            <person name="Sun L."/>
            <person name="Yuan J."/>
            <person name="Sun Y."/>
            <person name="Gao Y."/>
            <person name="Zhang L."/>
            <person name="Li S."/>
            <person name="Dai H."/>
            <person name="Hamel J.F."/>
            <person name="Liu C."/>
            <person name="Yu Y."/>
            <person name="Liu S."/>
            <person name="Lin W."/>
            <person name="Guo K."/>
            <person name="Jin S."/>
            <person name="Xu P."/>
            <person name="Storey K.B."/>
            <person name="Huan P."/>
            <person name="Zhang T."/>
            <person name="Zhou Y."/>
            <person name="Zhang J."/>
            <person name="Lin C."/>
            <person name="Li X."/>
            <person name="Xing L."/>
            <person name="Huo D."/>
            <person name="Sun M."/>
            <person name="Wang L."/>
            <person name="Mercier A."/>
            <person name="Li F."/>
            <person name="Yang H."/>
            <person name="Xiang J."/>
        </authorList>
    </citation>
    <scope>NUCLEOTIDE SEQUENCE [LARGE SCALE GENOMIC DNA]</scope>
    <source>
        <strain evidence="2">Shaxun</strain>
        <tissue evidence="2">Muscle</tissue>
    </source>
</reference>
<sequence>MQRVHDVKCQGPTENSSNIPMKPTNCGAWKHRVPQHAAGARIAKVRQIILETRQWFPRAGEKTKRKLIHGLIRKAYSRHLLQYLTGILKPVRRKDYGYTRSRPNPSLVGDRVDAGVDRALSASETHVRSTGLYAWFQDAPYWSKVNFLLALLQMCDGQLLHSTEALCRTMMTAQERGFSARSYDGDEYELESLADTVYSYNSTDHPENEWLRRASGEYSSRTNPFKNEDDLDSFHIVVDAGTDEESDGDSEDSSVDPRVCVTPVSRRSLGGVMKYRDFIRDLPVHISKYILSFMEYSDLVRSYKFVQRHLLKVSIGAFFVPRVVRVVGMG</sequence>
<proteinExistence type="predicted"/>
<feature type="region of interest" description="Disordered" evidence="1">
    <location>
        <begin position="1"/>
        <end position="21"/>
    </location>
</feature>
<dbReference type="AlphaFoldDB" id="A0A2G8L1G1"/>
<evidence type="ECO:0000313" key="2">
    <source>
        <dbReference type="EMBL" id="PIK54045.1"/>
    </source>
</evidence>
<comment type="caution">
    <text evidence="2">The sequence shown here is derived from an EMBL/GenBank/DDBJ whole genome shotgun (WGS) entry which is preliminary data.</text>
</comment>
<dbReference type="InterPro" id="IPR051075">
    <property type="entry name" value="SCF_subunit_WD-repeat"/>
</dbReference>
<name>A0A2G8L1G1_STIJA</name>
<dbReference type="EMBL" id="MRZV01000266">
    <property type="protein sequence ID" value="PIK54045.1"/>
    <property type="molecule type" value="Genomic_DNA"/>
</dbReference>
<dbReference type="STRING" id="307972.A0A2G8L1G1"/>
<dbReference type="PANTHER" id="PTHR19872:SF7">
    <property type="entry name" value="F-BOX AND WD REPEAT DOMAIN CONTAINING PROTEIN 10B-RELATED"/>
    <property type="match status" value="1"/>
</dbReference>
<keyword evidence="3" id="KW-1185">Reference proteome</keyword>
<protein>
    <submittedName>
        <fullName evidence="2">Putative CMT1A duplicated region transcript 1 protein</fullName>
    </submittedName>
</protein>
<evidence type="ECO:0000256" key="1">
    <source>
        <dbReference type="SAM" id="MobiDB-lite"/>
    </source>
</evidence>
<organism evidence="2 3">
    <name type="scientific">Stichopus japonicus</name>
    <name type="common">Sea cucumber</name>
    <dbReference type="NCBI Taxonomy" id="307972"/>
    <lineage>
        <taxon>Eukaryota</taxon>
        <taxon>Metazoa</taxon>
        <taxon>Echinodermata</taxon>
        <taxon>Eleutherozoa</taxon>
        <taxon>Echinozoa</taxon>
        <taxon>Holothuroidea</taxon>
        <taxon>Aspidochirotacea</taxon>
        <taxon>Aspidochirotida</taxon>
        <taxon>Stichopodidae</taxon>
        <taxon>Apostichopus</taxon>
    </lineage>
</organism>
<evidence type="ECO:0000313" key="3">
    <source>
        <dbReference type="Proteomes" id="UP000230750"/>
    </source>
</evidence>
<gene>
    <name evidence="2" type="ORF">BSL78_09074</name>
</gene>
<dbReference type="OrthoDB" id="674604at2759"/>
<accession>A0A2G8L1G1</accession>